<dbReference type="PROSITE" id="PS51470">
    <property type="entry name" value="FG_GAP"/>
    <property type="match status" value="5"/>
</dbReference>
<evidence type="ECO:0000259" key="14">
    <source>
        <dbReference type="Pfam" id="PF08441"/>
    </source>
</evidence>
<feature type="repeat" description="FG-GAP" evidence="12">
    <location>
        <begin position="348"/>
        <end position="404"/>
    </location>
</feature>
<evidence type="ECO:0000256" key="8">
    <source>
        <dbReference type="ARBA" id="ARBA00023037"/>
    </source>
</evidence>
<dbReference type="Pfam" id="PF20806">
    <property type="entry name" value="Integrin_A_Ig_3"/>
    <property type="match status" value="1"/>
</dbReference>
<evidence type="ECO:0000259" key="15">
    <source>
        <dbReference type="Pfam" id="PF20805"/>
    </source>
</evidence>
<dbReference type="Gene3D" id="2.60.40.1510">
    <property type="entry name" value="ntegrin, alpha v. Chain A, domain 3"/>
    <property type="match status" value="1"/>
</dbReference>
<dbReference type="InterPro" id="IPR048286">
    <property type="entry name" value="Integrin_alpha_Ig-like_3"/>
</dbReference>
<dbReference type="InterPro" id="IPR032695">
    <property type="entry name" value="Integrin_dom_sf"/>
</dbReference>
<accession>T1KCK7</accession>
<feature type="repeat" description="FG-GAP" evidence="12">
    <location>
        <begin position="414"/>
        <end position="476"/>
    </location>
</feature>
<evidence type="ECO:0000256" key="3">
    <source>
        <dbReference type="ARBA" id="ARBA00022692"/>
    </source>
</evidence>
<organism evidence="17 18">
    <name type="scientific">Tetranychus urticae</name>
    <name type="common">Two-spotted spider mite</name>
    <dbReference type="NCBI Taxonomy" id="32264"/>
    <lineage>
        <taxon>Eukaryota</taxon>
        <taxon>Metazoa</taxon>
        <taxon>Ecdysozoa</taxon>
        <taxon>Arthropoda</taxon>
        <taxon>Chelicerata</taxon>
        <taxon>Arachnida</taxon>
        <taxon>Acari</taxon>
        <taxon>Acariformes</taxon>
        <taxon>Trombidiformes</taxon>
        <taxon>Prostigmata</taxon>
        <taxon>Eleutherengona</taxon>
        <taxon>Raphignathae</taxon>
        <taxon>Tetranychoidea</taxon>
        <taxon>Tetranychidae</taxon>
        <taxon>Tetranychus</taxon>
    </lineage>
</organism>
<keyword evidence="10 13" id="KW-0675">Receptor</keyword>
<evidence type="ECO:0000259" key="16">
    <source>
        <dbReference type="Pfam" id="PF20806"/>
    </source>
</evidence>
<dbReference type="GO" id="GO:0008305">
    <property type="term" value="C:integrin complex"/>
    <property type="evidence" value="ECO:0007669"/>
    <property type="project" value="InterPro"/>
</dbReference>
<evidence type="ECO:0000256" key="6">
    <source>
        <dbReference type="ARBA" id="ARBA00022889"/>
    </source>
</evidence>
<dbReference type="Pfam" id="PF20805">
    <property type="entry name" value="Integrin_A_Ig_2"/>
    <property type="match status" value="1"/>
</dbReference>
<feature type="domain" description="Integrin alpha first immunoglubulin-like" evidence="14">
    <location>
        <begin position="461"/>
        <end position="626"/>
    </location>
</feature>
<dbReference type="Gene3D" id="2.60.40.1460">
    <property type="entry name" value="Integrin domains. Chain A, domain 2"/>
    <property type="match status" value="1"/>
</dbReference>
<proteinExistence type="inferred from homology"/>
<dbReference type="GO" id="GO:0048513">
    <property type="term" value="P:animal organ development"/>
    <property type="evidence" value="ECO:0007669"/>
    <property type="project" value="UniProtKB-ARBA"/>
</dbReference>
<dbReference type="InterPro" id="IPR018184">
    <property type="entry name" value="Integrin_alpha_C_CS"/>
</dbReference>
<dbReference type="GO" id="GO:0007229">
    <property type="term" value="P:integrin-mediated signaling pathway"/>
    <property type="evidence" value="ECO:0007669"/>
    <property type="project" value="UniProtKB-KW"/>
</dbReference>
<dbReference type="InterPro" id="IPR000413">
    <property type="entry name" value="Integrin_alpha"/>
</dbReference>
<comment type="subcellular location">
    <subcellularLocation>
        <location evidence="1 13">Membrane</location>
        <topology evidence="1 13">Single-pass type I membrane protein</topology>
    </subcellularLocation>
</comment>
<keyword evidence="5" id="KW-0677">Repeat</keyword>
<evidence type="ECO:0000256" key="2">
    <source>
        <dbReference type="ARBA" id="ARBA00008054"/>
    </source>
</evidence>
<keyword evidence="8 13" id="KW-0401">Integrin</keyword>
<dbReference type="PANTHER" id="PTHR23220:SF122">
    <property type="entry name" value="INTEGRIN ALPHA-PS1"/>
    <property type="match status" value="1"/>
</dbReference>
<comment type="similarity">
    <text evidence="2 13">Belongs to the integrin alpha chain family.</text>
</comment>
<dbReference type="GO" id="GO:0005178">
    <property type="term" value="F:integrin binding"/>
    <property type="evidence" value="ECO:0007669"/>
    <property type="project" value="TreeGrafter"/>
</dbReference>
<dbReference type="EMBL" id="CAEY01001965">
    <property type="status" value="NOT_ANNOTATED_CDS"/>
    <property type="molecule type" value="Genomic_DNA"/>
</dbReference>
<dbReference type="PANTHER" id="PTHR23220">
    <property type="entry name" value="INTEGRIN ALPHA"/>
    <property type="match status" value="1"/>
</dbReference>
<feature type="domain" description="Integrin alpha second immunoglobulin-like" evidence="15">
    <location>
        <begin position="628"/>
        <end position="773"/>
    </location>
</feature>
<dbReference type="HOGENOM" id="CLU_004111_1_0_1"/>
<reference evidence="17" key="2">
    <citation type="submission" date="2015-06" db="UniProtKB">
        <authorList>
            <consortium name="EnsemblMetazoa"/>
        </authorList>
    </citation>
    <scope>IDENTIFICATION</scope>
</reference>
<evidence type="ECO:0000256" key="11">
    <source>
        <dbReference type="ARBA" id="ARBA00023180"/>
    </source>
</evidence>
<dbReference type="InterPro" id="IPR028994">
    <property type="entry name" value="Integrin_alpha_N"/>
</dbReference>
<reference evidence="18" key="1">
    <citation type="submission" date="2011-08" db="EMBL/GenBank/DDBJ databases">
        <authorList>
            <person name="Rombauts S."/>
        </authorList>
    </citation>
    <scope>NUCLEOTIDE SEQUENCE</scope>
    <source>
        <strain evidence="18">London</strain>
    </source>
</reference>
<dbReference type="STRING" id="32264.T1KCK7"/>
<keyword evidence="11" id="KW-0325">Glycoprotein</keyword>
<dbReference type="PRINTS" id="PR01185">
    <property type="entry name" value="INTEGRINA"/>
</dbReference>
<evidence type="ECO:0000256" key="1">
    <source>
        <dbReference type="ARBA" id="ARBA00004479"/>
    </source>
</evidence>
<dbReference type="EnsemblMetazoa" id="tetur08g07960.1">
    <property type="protein sequence ID" value="tetur08g07960.1"/>
    <property type="gene ID" value="tetur08g07960"/>
</dbReference>
<keyword evidence="3 13" id="KW-0812">Transmembrane</keyword>
<evidence type="ECO:0000256" key="9">
    <source>
        <dbReference type="ARBA" id="ARBA00023136"/>
    </source>
</evidence>
<keyword evidence="4" id="KW-0732">Signal</keyword>
<dbReference type="InterPro" id="IPR013519">
    <property type="entry name" value="Int_alpha_beta-p"/>
</dbReference>
<keyword evidence="18" id="KW-1185">Reference proteome</keyword>
<evidence type="ECO:0000313" key="17">
    <source>
        <dbReference type="EnsemblMetazoa" id="tetur08g07960.1"/>
    </source>
</evidence>
<feature type="transmembrane region" description="Helical" evidence="13">
    <location>
        <begin position="1009"/>
        <end position="1031"/>
    </location>
</feature>
<name>T1KCK7_TETUR</name>
<evidence type="ECO:0000256" key="10">
    <source>
        <dbReference type="ARBA" id="ARBA00023170"/>
    </source>
</evidence>
<dbReference type="Pfam" id="PF01839">
    <property type="entry name" value="FG-GAP"/>
    <property type="match status" value="2"/>
</dbReference>
<dbReference type="SMART" id="SM00191">
    <property type="entry name" value="Int_alpha"/>
    <property type="match status" value="5"/>
</dbReference>
<dbReference type="GO" id="GO:0007160">
    <property type="term" value="P:cell-matrix adhesion"/>
    <property type="evidence" value="ECO:0007669"/>
    <property type="project" value="TreeGrafter"/>
</dbReference>
<evidence type="ECO:0000313" key="18">
    <source>
        <dbReference type="Proteomes" id="UP000015104"/>
    </source>
</evidence>
<dbReference type="InterPro" id="IPR013517">
    <property type="entry name" value="FG-GAP"/>
</dbReference>
<dbReference type="Pfam" id="PF08441">
    <property type="entry name" value="Integrin_A_Ig_1"/>
    <property type="match status" value="1"/>
</dbReference>
<evidence type="ECO:0000256" key="5">
    <source>
        <dbReference type="ARBA" id="ARBA00022737"/>
    </source>
</evidence>
<dbReference type="SUPFAM" id="SSF69179">
    <property type="entry name" value="Integrin domains"/>
    <property type="match status" value="3"/>
</dbReference>
<sequence>MASTVNHGKGSLPLYYLLLVNQLISSFNLDTRLPNIKIGPKGSYFGYSVAEHLIDFDSPVFLVGAPRGQSAQPGTNRSGNLYQCKITNNLNDCTVIAVDYDPKNLLPPREQEFKNDQWLGVTVKSAGPGGEVVTCAHRYAEQGKDYHWGRGICYSLTQYLDLHRAWEPCYNRPVKKGHEEYGFCQAGTSVDISSSNDLVIGAPGPYTWRGTIFTNSLKFDLRDDKTWYSGQLQEPETPVDKYSYLGMSVISGKFFGNKMSFVGGAPRSNGTGQVIFFSKIKSSYFTVDFILSGEKFASSFGYTLLSMDLQNDNKPDLIVGAPFYYDVTRSTEGAVYLYYNTGKGIDSKYDVRLLGKQDSRFGWALADLGDINKDGFNDLVVGAPYDEGGGAIYIYLGSPNGIKTNAVQVIKGEDISPLLRERAPLRTFGYSLSGSLDMDKNGYPDLLVGAYETDAVIFLRARPILNIATRVDNITRLNPNKTTCDEDPSSKFPCFVIQPCFQLLNSPKGRSTFQLRYVIEAESFLEKKPIIHRVKFNSADSANPHIINKTIPLPSDRVGNWDCQREIVYIKDKSEIHRAIQFQLTYSLDLPEFIPLDTSSELPDIDRYPILNQEEARKVFHASFLKECKNSEQCQSNLDVTVKLQHPLDTPYTQDRILYLGSTDVNLELTVRNTMEPAYDANLYIYHPSITYIGKDQTFIQDRQQIDCKPFNISLLVCELGNPFKQGELKLNLKFDPREVTETQNDVIIRVFVNTTSLDVNQANNDITTRLKIIRKADLEIKGFSYPERVWYGGKVVGEAAMKTSDDIGSRIEHSYTIISNGPYHPKELTVEIDWPYSLSSDKEEGKWLLYLMNTIVVQGKGQCVPTFGTVNPLKIWDSETVSIKSDSFVKSRPKRQTMVPAKRIMEDGKSQNVVVLDCQKKTARCYKFLCYLQDLRPGVPSVIVFIGRLWNSTFVEDYASGVNQVHIYSRAKLAIGPSIRQNRTNDDSTFAITKAYPDLPLLPSPVPLWIIILSILLGILLLILLIIVLWKCGFFVRRKPGYMATPLDEKELVDYN</sequence>
<evidence type="ECO:0000256" key="12">
    <source>
        <dbReference type="PROSITE-ProRule" id="PRU00803"/>
    </source>
</evidence>
<dbReference type="InterPro" id="IPR048285">
    <property type="entry name" value="Integrin_alpha_Ig-like_2"/>
</dbReference>
<protein>
    <submittedName>
        <fullName evidence="17">Uncharacterized protein</fullName>
    </submittedName>
</protein>
<feature type="domain" description="Integrin alpha third immunoglobulin-like" evidence="16">
    <location>
        <begin position="779"/>
        <end position="989"/>
    </location>
</feature>
<dbReference type="GO" id="GO:0009897">
    <property type="term" value="C:external side of plasma membrane"/>
    <property type="evidence" value="ECO:0007669"/>
    <property type="project" value="TreeGrafter"/>
</dbReference>
<feature type="repeat" description="FG-GAP" evidence="12">
    <location>
        <begin position="31"/>
        <end position="93"/>
    </location>
</feature>
<dbReference type="Proteomes" id="UP000015104">
    <property type="component" value="Unassembled WGS sequence"/>
</dbReference>
<evidence type="ECO:0000256" key="7">
    <source>
        <dbReference type="ARBA" id="ARBA00022989"/>
    </source>
</evidence>
<dbReference type="GO" id="GO:0007157">
    <property type="term" value="P:heterophilic cell-cell adhesion via plasma membrane cell adhesion molecules"/>
    <property type="evidence" value="ECO:0007669"/>
    <property type="project" value="UniProtKB-ARBA"/>
</dbReference>
<keyword evidence="7 13" id="KW-1133">Transmembrane helix</keyword>
<keyword evidence="9 13" id="KW-0472">Membrane</keyword>
<evidence type="ECO:0000256" key="13">
    <source>
        <dbReference type="RuleBase" id="RU003762"/>
    </source>
</evidence>
<feature type="repeat" description="FG-GAP" evidence="12">
    <location>
        <begin position="172"/>
        <end position="224"/>
    </location>
</feature>
<keyword evidence="6 13" id="KW-0130">Cell adhesion</keyword>
<dbReference type="Gene3D" id="2.130.10.130">
    <property type="entry name" value="Integrin alpha, N-terminal"/>
    <property type="match status" value="1"/>
</dbReference>
<dbReference type="SUPFAM" id="SSF69318">
    <property type="entry name" value="Integrin alpha N-terminal domain"/>
    <property type="match status" value="1"/>
</dbReference>
<dbReference type="GO" id="GO:0033627">
    <property type="term" value="P:cell adhesion mediated by integrin"/>
    <property type="evidence" value="ECO:0007669"/>
    <property type="project" value="TreeGrafter"/>
</dbReference>
<dbReference type="AlphaFoldDB" id="T1KCK7"/>
<dbReference type="PROSITE" id="PS00242">
    <property type="entry name" value="INTEGRIN_ALPHA"/>
    <property type="match status" value="1"/>
</dbReference>
<dbReference type="InterPro" id="IPR013649">
    <property type="entry name" value="Integrin_alpha_Ig-like_1"/>
</dbReference>
<dbReference type="Gene3D" id="2.60.40.1530">
    <property type="entry name" value="ntegrin, alpha v. Chain A, domain 4"/>
    <property type="match status" value="1"/>
</dbReference>
<dbReference type="eggNOG" id="KOG3637">
    <property type="taxonomic scope" value="Eukaryota"/>
</dbReference>
<dbReference type="Gene3D" id="1.20.5.930">
    <property type="entry name" value="Bicelle-embedded integrin alpha(iib) transmembrane segment"/>
    <property type="match status" value="1"/>
</dbReference>
<feature type="repeat" description="FG-GAP" evidence="12">
    <location>
        <begin position="286"/>
        <end position="347"/>
    </location>
</feature>
<evidence type="ECO:0000256" key="4">
    <source>
        <dbReference type="ARBA" id="ARBA00022729"/>
    </source>
</evidence>